<sequence>MEISPMTNVEVSKHILDDIAFYVQSKLPIKSLKRFGCTRPFLLSRYVSSPKSGRGQEHVFYFLSGERFESRVKLDWPKVDGNERQPIQEDNDDPPYDLDEDASCFES</sequence>
<name>G7LID8_MEDTR</name>
<feature type="region of interest" description="Disordered" evidence="1">
    <location>
        <begin position="79"/>
        <end position="107"/>
    </location>
</feature>
<evidence type="ECO:0000313" key="2">
    <source>
        <dbReference type="EMBL" id="AET02495.1"/>
    </source>
</evidence>
<dbReference type="EMBL" id="CM001224">
    <property type="protein sequence ID" value="AET02495.1"/>
    <property type="molecule type" value="Genomic_DNA"/>
</dbReference>
<dbReference type="PaxDb" id="3880-AET02495"/>
<evidence type="ECO:0000313" key="4">
    <source>
        <dbReference type="Proteomes" id="UP000002051"/>
    </source>
</evidence>
<accession>G7LID8</accession>
<keyword evidence="4" id="KW-1185">Reference proteome</keyword>
<reference evidence="2 4" key="1">
    <citation type="journal article" date="2011" name="Nature">
        <title>The Medicago genome provides insight into the evolution of rhizobial symbioses.</title>
        <authorList>
            <person name="Young N.D."/>
            <person name="Debelle F."/>
            <person name="Oldroyd G.E."/>
            <person name="Geurts R."/>
            <person name="Cannon S.B."/>
            <person name="Udvardi M.K."/>
            <person name="Benedito V.A."/>
            <person name="Mayer K.F."/>
            <person name="Gouzy J."/>
            <person name="Schoof H."/>
            <person name="Van de Peer Y."/>
            <person name="Proost S."/>
            <person name="Cook D.R."/>
            <person name="Meyers B.C."/>
            <person name="Spannagl M."/>
            <person name="Cheung F."/>
            <person name="De Mita S."/>
            <person name="Krishnakumar V."/>
            <person name="Gundlach H."/>
            <person name="Zhou S."/>
            <person name="Mudge J."/>
            <person name="Bharti A.K."/>
            <person name="Murray J.D."/>
            <person name="Naoumkina M.A."/>
            <person name="Rosen B."/>
            <person name="Silverstein K.A."/>
            <person name="Tang H."/>
            <person name="Rombauts S."/>
            <person name="Zhao P.X."/>
            <person name="Zhou P."/>
            <person name="Barbe V."/>
            <person name="Bardou P."/>
            <person name="Bechner M."/>
            <person name="Bellec A."/>
            <person name="Berger A."/>
            <person name="Berges H."/>
            <person name="Bidwell S."/>
            <person name="Bisseling T."/>
            <person name="Choisne N."/>
            <person name="Couloux A."/>
            <person name="Denny R."/>
            <person name="Deshpande S."/>
            <person name="Dai X."/>
            <person name="Doyle J.J."/>
            <person name="Dudez A.M."/>
            <person name="Farmer A.D."/>
            <person name="Fouteau S."/>
            <person name="Franken C."/>
            <person name="Gibelin C."/>
            <person name="Gish J."/>
            <person name="Goldstein S."/>
            <person name="Gonzalez A.J."/>
            <person name="Green P.J."/>
            <person name="Hallab A."/>
            <person name="Hartog M."/>
            <person name="Hua A."/>
            <person name="Humphray S.J."/>
            <person name="Jeong D.H."/>
            <person name="Jing Y."/>
            <person name="Jocker A."/>
            <person name="Kenton S.M."/>
            <person name="Kim D.J."/>
            <person name="Klee K."/>
            <person name="Lai H."/>
            <person name="Lang C."/>
            <person name="Lin S."/>
            <person name="Macmil S.L."/>
            <person name="Magdelenat G."/>
            <person name="Matthews L."/>
            <person name="McCorrison J."/>
            <person name="Monaghan E.L."/>
            <person name="Mun J.H."/>
            <person name="Najar F.Z."/>
            <person name="Nicholson C."/>
            <person name="Noirot C."/>
            <person name="O'Bleness M."/>
            <person name="Paule C.R."/>
            <person name="Poulain J."/>
            <person name="Prion F."/>
            <person name="Qin B."/>
            <person name="Qu C."/>
            <person name="Retzel E.F."/>
            <person name="Riddle C."/>
            <person name="Sallet E."/>
            <person name="Samain S."/>
            <person name="Samson N."/>
            <person name="Sanders I."/>
            <person name="Saurat O."/>
            <person name="Scarpelli C."/>
            <person name="Schiex T."/>
            <person name="Segurens B."/>
            <person name="Severin A.J."/>
            <person name="Sherrier D.J."/>
            <person name="Shi R."/>
            <person name="Sims S."/>
            <person name="Singer S.R."/>
            <person name="Sinharoy S."/>
            <person name="Sterck L."/>
            <person name="Viollet A."/>
            <person name="Wang B.B."/>
            <person name="Wang K."/>
            <person name="Wang M."/>
            <person name="Wang X."/>
            <person name="Warfsmann J."/>
            <person name="Weissenbach J."/>
            <person name="White D.D."/>
            <person name="White J.D."/>
            <person name="Wiley G.B."/>
            <person name="Wincker P."/>
            <person name="Xing Y."/>
            <person name="Yang L."/>
            <person name="Yao Z."/>
            <person name="Ying F."/>
            <person name="Zhai J."/>
            <person name="Zhou L."/>
            <person name="Zuber A."/>
            <person name="Denarie J."/>
            <person name="Dixon R.A."/>
            <person name="May G.D."/>
            <person name="Schwartz D.C."/>
            <person name="Rogers J."/>
            <person name="Quetier F."/>
            <person name="Town C.D."/>
            <person name="Roe B.A."/>
        </authorList>
    </citation>
    <scope>NUCLEOTIDE SEQUENCE [LARGE SCALE GENOMIC DNA]</scope>
    <source>
        <strain evidence="2">A17</strain>
        <strain evidence="3 4">cv. Jemalong A17</strain>
    </source>
</reference>
<dbReference type="EnsemblPlants" id="AET02495">
    <property type="protein sequence ID" value="AET02495"/>
    <property type="gene ID" value="MTR_8g041490"/>
</dbReference>
<reference evidence="2 4" key="2">
    <citation type="journal article" date="2014" name="BMC Genomics">
        <title>An improved genome release (version Mt4.0) for the model legume Medicago truncatula.</title>
        <authorList>
            <person name="Tang H."/>
            <person name="Krishnakumar V."/>
            <person name="Bidwell S."/>
            <person name="Rosen B."/>
            <person name="Chan A."/>
            <person name="Zhou S."/>
            <person name="Gentzbittel L."/>
            <person name="Childs K.L."/>
            <person name="Yandell M."/>
            <person name="Gundlach H."/>
            <person name="Mayer K.F."/>
            <person name="Schwartz D.C."/>
            <person name="Town C.D."/>
        </authorList>
    </citation>
    <scope>GENOME REANNOTATION</scope>
    <source>
        <strain evidence="3 4">cv. Jemalong A17</strain>
    </source>
</reference>
<proteinExistence type="predicted"/>
<feature type="compositionally biased region" description="Acidic residues" evidence="1">
    <location>
        <begin position="89"/>
        <end position="107"/>
    </location>
</feature>
<dbReference type="Proteomes" id="UP000002051">
    <property type="component" value="Chromosome 8"/>
</dbReference>
<protein>
    <submittedName>
        <fullName evidence="2 3">Uncharacterized protein</fullName>
    </submittedName>
</protein>
<reference evidence="3" key="3">
    <citation type="submission" date="2015-04" db="UniProtKB">
        <authorList>
            <consortium name="EnsemblPlants"/>
        </authorList>
    </citation>
    <scope>IDENTIFICATION</scope>
    <source>
        <strain evidence="3">cv. Jemalong A17</strain>
    </source>
</reference>
<evidence type="ECO:0000256" key="1">
    <source>
        <dbReference type="SAM" id="MobiDB-lite"/>
    </source>
</evidence>
<gene>
    <name evidence="2" type="ordered locus">MTR_8g041490</name>
</gene>
<evidence type="ECO:0000313" key="3">
    <source>
        <dbReference type="EnsemblPlants" id="AET02495"/>
    </source>
</evidence>
<dbReference type="AlphaFoldDB" id="G7LID8"/>
<dbReference type="HOGENOM" id="CLU_2213874_0_0_1"/>
<organism evidence="2 4">
    <name type="scientific">Medicago truncatula</name>
    <name type="common">Barrel medic</name>
    <name type="synonym">Medicago tribuloides</name>
    <dbReference type="NCBI Taxonomy" id="3880"/>
    <lineage>
        <taxon>Eukaryota</taxon>
        <taxon>Viridiplantae</taxon>
        <taxon>Streptophyta</taxon>
        <taxon>Embryophyta</taxon>
        <taxon>Tracheophyta</taxon>
        <taxon>Spermatophyta</taxon>
        <taxon>Magnoliopsida</taxon>
        <taxon>eudicotyledons</taxon>
        <taxon>Gunneridae</taxon>
        <taxon>Pentapetalae</taxon>
        <taxon>rosids</taxon>
        <taxon>fabids</taxon>
        <taxon>Fabales</taxon>
        <taxon>Fabaceae</taxon>
        <taxon>Papilionoideae</taxon>
        <taxon>50 kb inversion clade</taxon>
        <taxon>NPAAA clade</taxon>
        <taxon>Hologalegina</taxon>
        <taxon>IRL clade</taxon>
        <taxon>Trifolieae</taxon>
        <taxon>Medicago</taxon>
    </lineage>
</organism>